<evidence type="ECO:0000313" key="14">
    <source>
        <dbReference type="Proteomes" id="UP000054698"/>
    </source>
</evidence>
<keyword evidence="8" id="KW-0503">Monooxygenase</keyword>
<dbReference type="GO" id="GO:0018580">
    <property type="term" value="F:nitronate monooxygenase activity"/>
    <property type="evidence" value="ECO:0007669"/>
    <property type="project" value="InterPro"/>
</dbReference>
<dbReference type="InterPro" id="IPR004136">
    <property type="entry name" value="NMO"/>
</dbReference>
<keyword evidence="3" id="KW-0216">Detoxification</keyword>
<proteinExistence type="inferred from homology"/>
<reference evidence="12 14" key="1">
    <citation type="submission" date="2015-11" db="EMBL/GenBank/DDBJ databases">
        <title>Genomic analysis of 38 Legionella species identifies large and diverse effector repertoires.</title>
        <authorList>
            <person name="Burstein D."/>
            <person name="Amaro F."/>
            <person name="Zusman T."/>
            <person name="Lifshitz Z."/>
            <person name="Cohen O."/>
            <person name="Gilbert J.A."/>
            <person name="Pupko T."/>
            <person name="Shuman H.A."/>
            <person name="Segal G."/>
        </authorList>
    </citation>
    <scope>NUCLEOTIDE SEQUENCE [LARGE SCALE GENOMIC DNA]</scope>
    <source>
        <strain evidence="12 14">WO-44C</strain>
    </source>
</reference>
<evidence type="ECO:0000256" key="2">
    <source>
        <dbReference type="ARBA" id="ARBA00009881"/>
    </source>
</evidence>
<evidence type="ECO:0000313" key="13">
    <source>
        <dbReference type="EMBL" id="SPX61703.1"/>
    </source>
</evidence>
<name>A0A0W0THI5_9GAMM</name>
<dbReference type="EMBL" id="UASS01000022">
    <property type="protein sequence ID" value="SPX61703.1"/>
    <property type="molecule type" value="Genomic_DNA"/>
</dbReference>
<evidence type="ECO:0000256" key="3">
    <source>
        <dbReference type="ARBA" id="ARBA00022575"/>
    </source>
</evidence>
<organism evidence="12 14">
    <name type="scientific">Legionella feeleii</name>
    <dbReference type="NCBI Taxonomy" id="453"/>
    <lineage>
        <taxon>Bacteria</taxon>
        <taxon>Pseudomonadati</taxon>
        <taxon>Pseudomonadota</taxon>
        <taxon>Gammaproteobacteria</taxon>
        <taxon>Legionellales</taxon>
        <taxon>Legionellaceae</taxon>
        <taxon>Legionella</taxon>
    </lineage>
</organism>
<comment type="cofactor">
    <cofactor evidence="1">
        <name>FMN</name>
        <dbReference type="ChEBI" id="CHEBI:58210"/>
    </cofactor>
</comment>
<dbReference type="GO" id="GO:0009636">
    <property type="term" value="P:response to toxic substance"/>
    <property type="evidence" value="ECO:0007669"/>
    <property type="project" value="UniProtKB-KW"/>
</dbReference>
<evidence type="ECO:0000313" key="12">
    <source>
        <dbReference type="EMBL" id="KTC95079.1"/>
    </source>
</evidence>
<dbReference type="EMBL" id="LNYB01000085">
    <property type="protein sequence ID" value="KTC95079.1"/>
    <property type="molecule type" value="Genomic_DNA"/>
</dbReference>
<evidence type="ECO:0000256" key="8">
    <source>
        <dbReference type="ARBA" id="ARBA00023033"/>
    </source>
</evidence>
<comment type="catalytic activity">
    <reaction evidence="10">
        <text>3 propionate 3-nitronate + 3 O2 + H2O = 3 3-oxopropanoate + 2 nitrate + nitrite + H2O2 + 3 H(+)</text>
        <dbReference type="Rhea" id="RHEA:57332"/>
        <dbReference type="ChEBI" id="CHEBI:15377"/>
        <dbReference type="ChEBI" id="CHEBI:15378"/>
        <dbReference type="ChEBI" id="CHEBI:15379"/>
        <dbReference type="ChEBI" id="CHEBI:16240"/>
        <dbReference type="ChEBI" id="CHEBI:16301"/>
        <dbReference type="ChEBI" id="CHEBI:17632"/>
        <dbReference type="ChEBI" id="CHEBI:33190"/>
        <dbReference type="ChEBI" id="CHEBI:136067"/>
    </reaction>
</comment>
<evidence type="ECO:0000256" key="10">
    <source>
        <dbReference type="ARBA" id="ARBA00049401"/>
    </source>
</evidence>
<dbReference type="STRING" id="453.Lfee_2743"/>
<keyword evidence="4" id="KW-0285">Flavoprotein</keyword>
<keyword evidence="7 13" id="KW-0560">Oxidoreductase</keyword>
<evidence type="ECO:0000256" key="9">
    <source>
        <dbReference type="ARBA" id="ARBA00031155"/>
    </source>
</evidence>
<comment type="similarity">
    <text evidence="2">Belongs to the nitronate monooxygenase family. NMO class I subfamily.</text>
</comment>
<gene>
    <name evidence="12" type="ORF">Lfee_2743</name>
    <name evidence="13" type="ORF">NCTC12022_02451</name>
</gene>
<dbReference type="FunFam" id="3.20.20.70:FF:000154">
    <property type="entry name" value="Probable nitronate monooxygenase"/>
    <property type="match status" value="1"/>
</dbReference>
<evidence type="ECO:0000256" key="1">
    <source>
        <dbReference type="ARBA" id="ARBA00001917"/>
    </source>
</evidence>
<dbReference type="PATRIC" id="fig|453.4.peg.3002"/>
<evidence type="ECO:0000256" key="11">
    <source>
        <dbReference type="ARBA" id="ARBA00067136"/>
    </source>
</evidence>
<dbReference type="OrthoDB" id="9778912at2"/>
<dbReference type="Proteomes" id="UP000054698">
    <property type="component" value="Unassembled WGS sequence"/>
</dbReference>
<dbReference type="AlphaFoldDB" id="A0A0W0THI5"/>
<keyword evidence="12" id="KW-0223">Dioxygenase</keyword>
<dbReference type="InterPro" id="IPR013785">
    <property type="entry name" value="Aldolase_TIM"/>
</dbReference>
<dbReference type="RefSeq" id="WP_058447566.1">
    <property type="nucleotide sequence ID" value="NZ_CAAAHT010000006.1"/>
</dbReference>
<dbReference type="PANTHER" id="PTHR42747:SF3">
    <property type="entry name" value="NITRONATE MONOOXYGENASE-RELATED"/>
    <property type="match status" value="1"/>
</dbReference>
<keyword evidence="6" id="KW-0547">Nucleotide-binding</keyword>
<accession>A0A0W0THI5</accession>
<reference evidence="13 15" key="2">
    <citation type="submission" date="2018-06" db="EMBL/GenBank/DDBJ databases">
        <authorList>
            <consortium name="Pathogen Informatics"/>
            <person name="Doyle S."/>
        </authorList>
    </citation>
    <scope>NUCLEOTIDE SEQUENCE [LARGE SCALE GENOMIC DNA]</scope>
    <source>
        <strain evidence="13 15">NCTC12022</strain>
    </source>
</reference>
<evidence type="ECO:0000256" key="5">
    <source>
        <dbReference type="ARBA" id="ARBA00022643"/>
    </source>
</evidence>
<sequence>MQQTRLSKQLGIHFPLIQAPMAGGATTPSLVAAVCNAGALGSLGAGYLTANELRESILKIRTLTDKPFAVNLFIPEIAVASEKQIQQACKVITNACAELKHKVKPVNLPYTPSFEEQMKVIVQERIPIFSFTFGILAPHWVTQLKKNNTILIGTATTVEEALLLEKSGIDILVVQGKEAGGHRGTFLGKAEDALLELRELLSLLKAQVKIPVIAAGGIMNNKHIAEILALGAMGIQMGTAFLTCLESGIHPKYKEILLTCRKDNTVLTRAFSGKFARGIRNKFTERLTNQENAILAYPIQNALTRSMRVEAAKQNCTDFMALWAGQAVHLCQEKPAADLIRELTNEVIEFNQ</sequence>
<dbReference type="GO" id="GO:0000166">
    <property type="term" value="F:nucleotide binding"/>
    <property type="evidence" value="ECO:0007669"/>
    <property type="project" value="UniProtKB-KW"/>
</dbReference>
<protein>
    <recommendedName>
        <fullName evidence="11">Nitronate monooxygenase</fullName>
    </recommendedName>
    <alternativeName>
        <fullName evidence="9">Propionate 3-nitronate monooxygenase</fullName>
    </alternativeName>
</protein>
<evidence type="ECO:0000256" key="4">
    <source>
        <dbReference type="ARBA" id="ARBA00022630"/>
    </source>
</evidence>
<dbReference type="PANTHER" id="PTHR42747">
    <property type="entry name" value="NITRONATE MONOOXYGENASE-RELATED"/>
    <property type="match status" value="1"/>
</dbReference>
<dbReference type="Proteomes" id="UP000251942">
    <property type="component" value="Unassembled WGS sequence"/>
</dbReference>
<dbReference type="SUPFAM" id="SSF51412">
    <property type="entry name" value="Inosine monophosphate dehydrogenase (IMPDH)"/>
    <property type="match status" value="1"/>
</dbReference>
<dbReference type="Pfam" id="PF03060">
    <property type="entry name" value="NMO"/>
    <property type="match status" value="1"/>
</dbReference>
<keyword evidence="5" id="KW-0288">FMN</keyword>
<dbReference type="GO" id="GO:0051213">
    <property type="term" value="F:dioxygenase activity"/>
    <property type="evidence" value="ECO:0007669"/>
    <property type="project" value="UniProtKB-KW"/>
</dbReference>
<dbReference type="CDD" id="cd04730">
    <property type="entry name" value="NPD_like"/>
    <property type="match status" value="1"/>
</dbReference>
<evidence type="ECO:0000313" key="15">
    <source>
        <dbReference type="Proteomes" id="UP000251942"/>
    </source>
</evidence>
<keyword evidence="14" id="KW-1185">Reference proteome</keyword>
<evidence type="ECO:0000256" key="7">
    <source>
        <dbReference type="ARBA" id="ARBA00023002"/>
    </source>
</evidence>
<evidence type="ECO:0000256" key="6">
    <source>
        <dbReference type="ARBA" id="ARBA00022741"/>
    </source>
</evidence>
<dbReference type="Gene3D" id="3.20.20.70">
    <property type="entry name" value="Aldolase class I"/>
    <property type="match status" value="1"/>
</dbReference>